<evidence type="ECO:0000256" key="3">
    <source>
        <dbReference type="ARBA" id="ARBA00023235"/>
    </source>
</evidence>
<name>A0A905JB66_MUSDO</name>
<organism evidence="8">
    <name type="scientific">Musca domestica</name>
    <name type="common">House fly</name>
    <dbReference type="NCBI Taxonomy" id="7370"/>
    <lineage>
        <taxon>Eukaryota</taxon>
        <taxon>Metazoa</taxon>
        <taxon>Ecdysozoa</taxon>
        <taxon>Arthropoda</taxon>
        <taxon>Hexapoda</taxon>
        <taxon>Insecta</taxon>
        <taxon>Pterygota</taxon>
        <taxon>Neoptera</taxon>
        <taxon>Endopterygota</taxon>
        <taxon>Diptera</taxon>
        <taxon>Brachycera</taxon>
        <taxon>Muscomorpha</taxon>
        <taxon>Muscoidea</taxon>
        <taxon>Muscidae</taxon>
        <taxon>Musca</taxon>
    </lineage>
</organism>
<dbReference type="EnsemblMetazoa" id="MDOA016384-RB">
    <property type="protein sequence ID" value="MDOA016384-PB"/>
    <property type="gene ID" value="MDOA016384"/>
</dbReference>
<dbReference type="RefSeq" id="XP_005188519.2">
    <property type="nucleotide sequence ID" value="XM_005188462.4"/>
</dbReference>
<keyword evidence="3 6" id="KW-0413">Isomerase</keyword>
<evidence type="ECO:0000256" key="2">
    <source>
        <dbReference type="ARBA" id="ARBA00022694"/>
    </source>
</evidence>
<dbReference type="EC" id="5.4.99.12" evidence="6"/>
<dbReference type="HAMAP" id="MF_00171">
    <property type="entry name" value="TruA"/>
    <property type="match status" value="1"/>
</dbReference>
<dbReference type="GO" id="GO:0031119">
    <property type="term" value="P:tRNA pseudouridine synthesis"/>
    <property type="evidence" value="ECO:0007669"/>
    <property type="project" value="TreeGrafter"/>
</dbReference>
<dbReference type="KEGG" id="mde:105261418"/>
<dbReference type="GO" id="GO:0160147">
    <property type="term" value="F:tRNA pseudouridine(38-40) synthase activity"/>
    <property type="evidence" value="ECO:0007669"/>
    <property type="project" value="UniProtKB-EC"/>
</dbReference>
<dbReference type="CDD" id="cd02570">
    <property type="entry name" value="PseudoU_synth_EcTruA"/>
    <property type="match status" value="1"/>
</dbReference>
<dbReference type="PIRSF" id="PIRSF001430">
    <property type="entry name" value="tRNA_psdUrid_synth"/>
    <property type="match status" value="1"/>
</dbReference>
<dbReference type="AlphaFoldDB" id="A0A905JB66"/>
<evidence type="ECO:0000256" key="1">
    <source>
        <dbReference type="ARBA" id="ARBA00009375"/>
    </source>
</evidence>
<evidence type="ECO:0000313" key="8">
    <source>
        <dbReference type="EnsemblMetazoa" id="MDOA016384-PB"/>
    </source>
</evidence>
<comment type="catalytic activity">
    <reaction evidence="6">
        <text>uridine(38/39/40) in tRNA = pseudouridine(38/39/40) in tRNA</text>
        <dbReference type="Rhea" id="RHEA:22376"/>
        <dbReference type="Rhea" id="RHEA-COMP:10085"/>
        <dbReference type="Rhea" id="RHEA-COMP:10087"/>
        <dbReference type="ChEBI" id="CHEBI:65314"/>
        <dbReference type="ChEBI" id="CHEBI:65315"/>
        <dbReference type="EC" id="5.4.99.12"/>
    </reaction>
</comment>
<evidence type="ECO:0000256" key="6">
    <source>
        <dbReference type="RuleBase" id="RU003792"/>
    </source>
</evidence>
<comment type="similarity">
    <text evidence="1 6">Belongs to the tRNA pseudouridine synthase TruA family.</text>
</comment>
<evidence type="ECO:0000256" key="4">
    <source>
        <dbReference type="PIRSR" id="PIRSR001430-1"/>
    </source>
</evidence>
<dbReference type="GO" id="GO:0003723">
    <property type="term" value="F:RNA binding"/>
    <property type="evidence" value="ECO:0007669"/>
    <property type="project" value="InterPro"/>
</dbReference>
<accession>A0A905JB66</accession>
<dbReference type="InterPro" id="IPR020097">
    <property type="entry name" value="PsdUridine_synth_TruA_a/b_dom"/>
</dbReference>
<gene>
    <name evidence="8" type="primary">105261418</name>
</gene>
<keyword evidence="2 6" id="KW-0819">tRNA processing</keyword>
<feature type="active site" description="Nucleophile" evidence="4">
    <location>
        <position position="61"/>
    </location>
</feature>
<dbReference type="SUPFAM" id="SSF55120">
    <property type="entry name" value="Pseudouridine synthase"/>
    <property type="match status" value="1"/>
</dbReference>
<dbReference type="Pfam" id="PF01416">
    <property type="entry name" value="PseudoU_synth_1"/>
    <property type="match status" value="1"/>
</dbReference>
<dbReference type="InterPro" id="IPR020103">
    <property type="entry name" value="PsdUridine_synth_cat_dom_sf"/>
</dbReference>
<dbReference type="InterPro" id="IPR020095">
    <property type="entry name" value="PsdUridine_synth_TruA_C"/>
</dbReference>
<dbReference type="InterPro" id="IPR020094">
    <property type="entry name" value="TruA/RsuA/RluB/E/F_N"/>
</dbReference>
<dbReference type="PANTHER" id="PTHR11142">
    <property type="entry name" value="PSEUDOURIDYLATE SYNTHASE"/>
    <property type="match status" value="1"/>
</dbReference>
<reference evidence="8" key="1">
    <citation type="submission" date="2022-10" db="UniProtKB">
        <authorList>
            <consortium name="EnsemblMetazoa"/>
        </authorList>
    </citation>
    <scope>IDENTIFICATION</scope>
    <source>
        <strain evidence="8">Aabys</strain>
    </source>
</reference>
<dbReference type="Gene3D" id="3.30.70.660">
    <property type="entry name" value="Pseudouridine synthase I, catalytic domain, C-terminal subdomain"/>
    <property type="match status" value="1"/>
</dbReference>
<dbReference type="VEuPathDB" id="VectorBase:MDOMA2_009194"/>
<dbReference type="PANTHER" id="PTHR11142:SF0">
    <property type="entry name" value="TRNA PSEUDOURIDINE SYNTHASE-LIKE 1"/>
    <property type="match status" value="1"/>
</dbReference>
<feature type="domain" description="Pseudouridine synthase I TruA alpha/beta" evidence="7">
    <location>
        <begin position="175"/>
        <end position="302"/>
    </location>
</feature>
<proteinExistence type="inferred from homology"/>
<sequence length="311" mass="36000">MFRYLLEFSYIGTGFRGIQKTIIKSDPSFVDLKSVQGCLDVALQVFRPVNEIQTVISSRTDAGVHALHSTLHVDLQRADGSPYVEETITGVLNRTLYKQGLPIRLINTRIVPDTFHCRYSALGRTYLYRIAVAKNGIKDLDTQNKHFESFIPVEELDRCHFLHKAPFDVERMRQASRMFVGRHDFRTFKSQDRQKSASRDHPMFTVRRIDEINIKPGRSACTGVNAKLAEELYDYWDIEVKGKSFLYKQVRRIVGSLIALATDRINEKCIYEMLTIPSKHNWDPRLQIAPAYGLYLARVHYNEEDLRVNNK</sequence>
<evidence type="ECO:0000256" key="5">
    <source>
        <dbReference type="PIRSR" id="PIRSR001430-2"/>
    </source>
</evidence>
<protein>
    <recommendedName>
        <fullName evidence="6">tRNA pseudouridine synthase</fullName>
        <ecNumber evidence="6">5.4.99.12</ecNumber>
    </recommendedName>
</protein>
<evidence type="ECO:0000259" key="7">
    <source>
        <dbReference type="Pfam" id="PF01416"/>
    </source>
</evidence>
<feature type="binding site" evidence="5">
    <location>
        <position position="126"/>
    </location>
    <ligand>
        <name>substrate</name>
    </ligand>
</feature>
<dbReference type="InterPro" id="IPR001406">
    <property type="entry name" value="PsdUridine_synth_TruA"/>
</dbReference>
<dbReference type="OrthoDB" id="271910at2759"/>
<dbReference type="Gene3D" id="3.30.70.580">
    <property type="entry name" value="Pseudouridine synthase I, catalytic domain, N-terminal subdomain"/>
    <property type="match status" value="1"/>
</dbReference>